<name>A0AAE0G4D7_9CHLO</name>
<feature type="region of interest" description="Disordered" evidence="1">
    <location>
        <begin position="284"/>
        <end position="318"/>
    </location>
</feature>
<evidence type="ECO:0000313" key="3">
    <source>
        <dbReference type="Proteomes" id="UP001190700"/>
    </source>
</evidence>
<dbReference type="Proteomes" id="UP001190700">
    <property type="component" value="Unassembled WGS sequence"/>
</dbReference>
<protein>
    <submittedName>
        <fullName evidence="2">Uncharacterized protein</fullName>
    </submittedName>
</protein>
<accession>A0AAE0G4D7</accession>
<reference evidence="2 3" key="1">
    <citation type="journal article" date="2015" name="Genome Biol. Evol.">
        <title>Comparative Genomics of a Bacterivorous Green Alga Reveals Evolutionary Causalities and Consequences of Phago-Mixotrophic Mode of Nutrition.</title>
        <authorList>
            <person name="Burns J.A."/>
            <person name="Paasch A."/>
            <person name="Narechania A."/>
            <person name="Kim E."/>
        </authorList>
    </citation>
    <scope>NUCLEOTIDE SEQUENCE [LARGE SCALE GENOMIC DNA]</scope>
    <source>
        <strain evidence="2 3">PLY_AMNH</strain>
    </source>
</reference>
<feature type="compositionally biased region" description="Low complexity" evidence="1">
    <location>
        <begin position="294"/>
        <end position="318"/>
    </location>
</feature>
<sequence>MIERRRSALPSLARTSVEASERIFERFCADPLPWEGGRVRRWDDRASDVTPELRWKNQRLYRDRNDIARLCHIVKQPGLDVPDPPSDMHVLVEFARCGEQKWAREDQLKWPNWLGVDQKLYQDEGSDSWAFSDSYITHIPSNKRDVVYPRDGPMLDTSKLKVLQNKVQALQKYPSGEVTGTLMWDLTKHVFCVRPDTAAQYIDLMEATLDHAAVYNSEELLQELQFPHWYEHAGEWEYQLLRYLQPVDTETLRDGIYDAWQRHGQDRLPLELVQLDPNSKYYPVEDGHGGGGKTTAATSQASSATAARACRRGGALQR</sequence>
<gene>
    <name evidence="2" type="ORF">CYMTET_20351</name>
</gene>
<evidence type="ECO:0000313" key="2">
    <source>
        <dbReference type="EMBL" id="KAK3271288.1"/>
    </source>
</evidence>
<keyword evidence="3" id="KW-1185">Reference proteome</keyword>
<evidence type="ECO:0000256" key="1">
    <source>
        <dbReference type="SAM" id="MobiDB-lite"/>
    </source>
</evidence>
<comment type="caution">
    <text evidence="2">The sequence shown here is derived from an EMBL/GenBank/DDBJ whole genome shotgun (WGS) entry which is preliminary data.</text>
</comment>
<proteinExistence type="predicted"/>
<dbReference type="EMBL" id="LGRX02009867">
    <property type="protein sequence ID" value="KAK3271288.1"/>
    <property type="molecule type" value="Genomic_DNA"/>
</dbReference>
<dbReference type="AlphaFoldDB" id="A0AAE0G4D7"/>
<organism evidence="2 3">
    <name type="scientific">Cymbomonas tetramitiformis</name>
    <dbReference type="NCBI Taxonomy" id="36881"/>
    <lineage>
        <taxon>Eukaryota</taxon>
        <taxon>Viridiplantae</taxon>
        <taxon>Chlorophyta</taxon>
        <taxon>Pyramimonadophyceae</taxon>
        <taxon>Pyramimonadales</taxon>
        <taxon>Pyramimonadaceae</taxon>
        <taxon>Cymbomonas</taxon>
    </lineage>
</organism>